<dbReference type="EMBL" id="FTNO01000003">
    <property type="protein sequence ID" value="SIR68586.1"/>
    <property type="molecule type" value="Genomic_DNA"/>
</dbReference>
<sequence length="97" mass="10689">MRIVVHVNSSPSIGAVVLLFLGVNRRLFYAGGIPYVVAQRITRRCESSPLLFASETFTARFKLLFREVAAGVGKSQFFKRCITASPIASERAVEDVP</sequence>
<proteinExistence type="predicted"/>
<accession>A0A1N7CY71</accession>
<dbReference type="Proteomes" id="UP000186914">
    <property type="component" value="Unassembled WGS sequence"/>
</dbReference>
<keyword evidence="2" id="KW-1185">Reference proteome</keyword>
<dbReference type="AlphaFoldDB" id="A0A1N7CY71"/>
<evidence type="ECO:0000313" key="1">
    <source>
        <dbReference type="EMBL" id="SIR68586.1"/>
    </source>
</evidence>
<name>A0A1N7CY71_9EURY</name>
<reference evidence="2" key="1">
    <citation type="submission" date="2017-01" db="EMBL/GenBank/DDBJ databases">
        <authorList>
            <person name="Varghese N."/>
            <person name="Submissions S."/>
        </authorList>
    </citation>
    <scope>NUCLEOTIDE SEQUENCE [LARGE SCALE GENOMIC DNA]</scope>
    <source>
        <strain evidence="2">CGMCC 1.7737</strain>
    </source>
</reference>
<organism evidence="1 2">
    <name type="scientific">Haladaptatus litoreus</name>
    <dbReference type="NCBI Taxonomy" id="553468"/>
    <lineage>
        <taxon>Archaea</taxon>
        <taxon>Methanobacteriati</taxon>
        <taxon>Methanobacteriota</taxon>
        <taxon>Stenosarchaea group</taxon>
        <taxon>Halobacteria</taxon>
        <taxon>Halobacteriales</taxon>
        <taxon>Haladaptataceae</taxon>
        <taxon>Haladaptatus</taxon>
    </lineage>
</organism>
<protein>
    <submittedName>
        <fullName evidence="1">Uncharacterized protein</fullName>
    </submittedName>
</protein>
<gene>
    <name evidence="1" type="ORF">SAMN05421858_3342</name>
</gene>
<evidence type="ECO:0000313" key="2">
    <source>
        <dbReference type="Proteomes" id="UP000186914"/>
    </source>
</evidence>